<name>A0A8H4PG42_9HYPO</name>
<dbReference type="InterPro" id="IPR034001">
    <property type="entry name" value="ABCG_PDR_1"/>
</dbReference>
<dbReference type="InterPro" id="IPR010929">
    <property type="entry name" value="PDR_CDR_ABC"/>
</dbReference>
<feature type="transmembrane region" description="Helical" evidence="10">
    <location>
        <begin position="1249"/>
        <end position="1269"/>
    </location>
</feature>
<accession>A0A8H4PG42</accession>
<feature type="transmembrane region" description="Helical" evidence="10">
    <location>
        <begin position="1151"/>
        <end position="1180"/>
    </location>
</feature>
<feature type="transmembrane region" description="Helical" evidence="10">
    <location>
        <begin position="1078"/>
        <end position="1099"/>
    </location>
</feature>
<evidence type="ECO:0000256" key="4">
    <source>
        <dbReference type="ARBA" id="ARBA00022692"/>
    </source>
</evidence>
<keyword evidence="13" id="KW-1185">Reference proteome</keyword>
<feature type="transmembrane region" description="Helical" evidence="10">
    <location>
        <begin position="512"/>
        <end position="532"/>
    </location>
</feature>
<dbReference type="Proteomes" id="UP000554235">
    <property type="component" value="Unassembled WGS sequence"/>
</dbReference>
<feature type="transmembrane region" description="Helical" evidence="10">
    <location>
        <begin position="553"/>
        <end position="579"/>
    </location>
</feature>
<dbReference type="GO" id="GO:0005524">
    <property type="term" value="F:ATP binding"/>
    <property type="evidence" value="ECO:0007669"/>
    <property type="project" value="UniProtKB-KW"/>
</dbReference>
<dbReference type="InterPro" id="IPR003439">
    <property type="entry name" value="ABC_transporter-like_ATP-bd"/>
</dbReference>
<feature type="transmembrane region" description="Helical" evidence="10">
    <location>
        <begin position="618"/>
        <end position="637"/>
    </location>
</feature>
<feature type="transmembrane region" description="Helical" evidence="10">
    <location>
        <begin position="731"/>
        <end position="749"/>
    </location>
</feature>
<keyword evidence="5" id="KW-0547">Nucleotide-binding</keyword>
<dbReference type="Gene3D" id="3.40.50.300">
    <property type="entry name" value="P-loop containing nucleotide triphosphate hydrolases"/>
    <property type="match status" value="2"/>
</dbReference>
<keyword evidence="3" id="KW-0813">Transport</keyword>
<evidence type="ECO:0000256" key="6">
    <source>
        <dbReference type="ARBA" id="ARBA00022840"/>
    </source>
</evidence>
<dbReference type="OrthoDB" id="245989at2759"/>
<proteinExistence type="inferred from homology"/>
<evidence type="ECO:0000256" key="9">
    <source>
        <dbReference type="SAM" id="MobiDB-lite"/>
    </source>
</evidence>
<feature type="transmembrane region" description="Helical" evidence="10">
    <location>
        <begin position="1111"/>
        <end position="1131"/>
    </location>
</feature>
<dbReference type="Pfam" id="PF06422">
    <property type="entry name" value="PDR_CDR"/>
    <property type="match status" value="1"/>
</dbReference>
<evidence type="ECO:0000313" key="13">
    <source>
        <dbReference type="Proteomes" id="UP000554235"/>
    </source>
</evidence>
<dbReference type="GO" id="GO:0016887">
    <property type="term" value="F:ATP hydrolysis activity"/>
    <property type="evidence" value="ECO:0007669"/>
    <property type="project" value="InterPro"/>
</dbReference>
<dbReference type="InterPro" id="IPR017871">
    <property type="entry name" value="ABC_transporter-like_CS"/>
</dbReference>
<dbReference type="PROSITE" id="PS00211">
    <property type="entry name" value="ABC_TRANSPORTER_1"/>
    <property type="match status" value="1"/>
</dbReference>
<keyword evidence="7 10" id="KW-1133">Transmembrane helix</keyword>
<dbReference type="Pfam" id="PF01061">
    <property type="entry name" value="ABC2_membrane"/>
    <property type="match status" value="2"/>
</dbReference>
<dbReference type="PANTHER" id="PTHR19241">
    <property type="entry name" value="ATP-BINDING CASSETTE TRANSPORTER"/>
    <property type="match status" value="1"/>
</dbReference>
<gene>
    <name evidence="12" type="ORF">FALBO_13773</name>
</gene>
<feature type="domain" description="ABC transporter" evidence="11">
    <location>
        <begin position="741"/>
        <end position="986"/>
    </location>
</feature>
<feature type="region of interest" description="Disordered" evidence="9">
    <location>
        <begin position="1"/>
        <end position="22"/>
    </location>
</feature>
<comment type="caution">
    <text evidence="12">The sequence shown here is derived from an EMBL/GenBank/DDBJ whole genome shotgun (WGS) entry which is preliminary data.</text>
</comment>
<evidence type="ECO:0000256" key="8">
    <source>
        <dbReference type="ARBA" id="ARBA00023136"/>
    </source>
</evidence>
<evidence type="ECO:0000313" key="12">
    <source>
        <dbReference type="EMBL" id="KAF4459467.1"/>
    </source>
</evidence>
<dbReference type="PROSITE" id="PS50893">
    <property type="entry name" value="ABC_TRANSPORTER_2"/>
    <property type="match status" value="2"/>
</dbReference>
<evidence type="ECO:0000256" key="10">
    <source>
        <dbReference type="SAM" id="Phobius"/>
    </source>
</evidence>
<feature type="domain" description="ABC transporter" evidence="11">
    <location>
        <begin position="106"/>
        <end position="359"/>
    </location>
</feature>
<keyword evidence="6" id="KW-0067">ATP-binding</keyword>
<keyword evidence="4 10" id="KW-0812">Transmembrane</keyword>
<comment type="similarity">
    <text evidence="2">Belongs to the ABC transporter superfamily. ABCG family. PDR (TC 3.A.1.205) subfamily.</text>
</comment>
<dbReference type="InterPro" id="IPR013525">
    <property type="entry name" value="ABC2_TM"/>
</dbReference>
<sequence>MPSYLRQGIEPLPHTVEHDQDQDPHVFLTAEIENTIGELHREISRYSQPASHDNFADFEKYLRRDQDQDSPGSVPLSVCFKSVTAYGQQTGRGSVKTLKDAIWEALTLKSIYNAVFGRLISPPKMEDGNPLIRDFTGLVKNGQMMLVLGNPGSGCSTFLRTISGEHASFLGVKGSIDYSGISLEEVNKKYRGAVAYIPEDDIHLPTLTVRQTLEFALKNKSPKRLLGQVPRFLDEYGRIFGMTHVMDTLVGNEFIRGVSGGERKRVSILESLASDSSVQCWDGSTRGLDAASALDYIRSLRIMTDACDRATVVSLYQASDAIYNLMDKLLLIDEGRMLYQGPACEAEHYFNALGYERLPRQTMSDFLTSITAGKHENMANAQDEKFPRGAIDLERAFRASQAFKAVQDEVQLYEADVLATAQRQNSVNSAVTAFKDIRNHCKSRFVSAHSSYNTSFVRQALLCTRREFWQLRGHLAPFLSKFICILSCAFLLGSMFYNMPVDTAGVYSRGGFSFYCAALVAWFQYVELENALHDRSVMSRQKRFAIVRPSAVIFGKFLLDLVTVFLLTFCFAVVAYFLGGMRAEAGAFFAFLFSTFLCAIAFTSYFRVFGAASPRLDIALRYGGLLLLIAIVGGGYLRSVDRLMSDAPWVGWLAYVTPVLYSFEIIMAVEFHNRDFPCSSSSMIPSGESYNNSEFQSCAYKGMSSGQMSLQGDDYLASQFGFSFDNIGRDFGILILFTVGLLLINMWLVEAIDWADGVGGAVDEKPLLKDVSGFCEPGKLTALVGASGAGKSTLMSVLTQQSTGTLQGEMMVDGKPIGPDFGQSIGYCQQMDVHVETSTVREAFEFSALLRQSKNTPKADKSAYVDEVLEILDMTHLQDAVIRTLSLEQKKRTTIGVELCAKPSMLLFLDEPTSGLDGQGAMSIVALLKRLASNGQSIICTIHQASQDQFEMFDRVLAINQGRVYYFGEVGCRGKSVLEYVSKQGISVEPDKNVADLLIEITSGTWDRGWCDIWDESPDAAAVLQRIDEITASKTSSPADDFGNHKASASAFASSTTDQIYHLTKRTLIQYWRTPDYIYSRLYCSFFHAILNGLAFLQLNNSVEDMQNRIFSCFLVLMLIPEFINACAMMFEDNRNVWLAREYPSRIYGWFAFSTAQIVAEIPFALIGGVLFYVLFYFLVGHPLGAPAGYTFLMMIMFHLFSTSWGQWIAALSADATMAANIMPFFIVMCEFFNGVLQPQSLMPDVWAYTMYYVSPFTYWISGIIAMVLSPTSVKCLDSELISFRSPSNTTCGEYAQDWLSSTTGYLSDPDAIGTCGYCQYATGKDYLSTIDVAVSDAWPYLGIFALFTATNYVSVYLWVYIKSVKNWLPW</sequence>
<feature type="transmembrane region" description="Helical" evidence="10">
    <location>
        <begin position="1338"/>
        <end position="1362"/>
    </location>
</feature>
<feature type="transmembrane region" description="Helical" evidence="10">
    <location>
        <begin position="475"/>
        <end position="497"/>
    </location>
</feature>
<reference evidence="12 13" key="1">
    <citation type="submission" date="2020-01" db="EMBL/GenBank/DDBJ databases">
        <title>Identification and distribution of gene clusters putatively required for synthesis of sphingolipid metabolism inhibitors in phylogenetically diverse species of the filamentous fungus Fusarium.</title>
        <authorList>
            <person name="Kim H.-S."/>
            <person name="Busman M."/>
            <person name="Brown D.W."/>
            <person name="Divon H."/>
            <person name="Uhlig S."/>
            <person name="Proctor R.H."/>
        </authorList>
    </citation>
    <scope>NUCLEOTIDE SEQUENCE [LARGE SCALE GENOMIC DNA]</scope>
    <source>
        <strain evidence="12 13">NRRL 20459</strain>
    </source>
</reference>
<dbReference type="CDD" id="cd03233">
    <property type="entry name" value="ABCG_PDR_domain1"/>
    <property type="match status" value="1"/>
</dbReference>
<dbReference type="SMART" id="SM00382">
    <property type="entry name" value="AAA"/>
    <property type="match status" value="2"/>
</dbReference>
<evidence type="ECO:0000256" key="1">
    <source>
        <dbReference type="ARBA" id="ARBA00004141"/>
    </source>
</evidence>
<dbReference type="Pfam" id="PF00005">
    <property type="entry name" value="ABC_tran"/>
    <property type="match status" value="2"/>
</dbReference>
<protein>
    <submittedName>
        <fullName evidence="12">ABC multidrug transporter</fullName>
    </submittedName>
</protein>
<dbReference type="EMBL" id="JAADYS010002169">
    <property type="protein sequence ID" value="KAF4459467.1"/>
    <property type="molecule type" value="Genomic_DNA"/>
</dbReference>
<dbReference type="InterPro" id="IPR003593">
    <property type="entry name" value="AAA+_ATPase"/>
</dbReference>
<feature type="transmembrane region" description="Helical" evidence="10">
    <location>
        <begin position="1216"/>
        <end position="1237"/>
    </location>
</feature>
<dbReference type="GO" id="GO:0016020">
    <property type="term" value="C:membrane"/>
    <property type="evidence" value="ECO:0007669"/>
    <property type="project" value="UniProtKB-SubCell"/>
</dbReference>
<evidence type="ECO:0000259" key="11">
    <source>
        <dbReference type="PROSITE" id="PS50893"/>
    </source>
</evidence>
<keyword evidence="8 10" id="KW-0472">Membrane</keyword>
<dbReference type="InterPro" id="IPR027417">
    <property type="entry name" value="P-loop_NTPase"/>
</dbReference>
<organism evidence="12 13">
    <name type="scientific">Fusarium albosuccineum</name>
    <dbReference type="NCBI Taxonomy" id="1237068"/>
    <lineage>
        <taxon>Eukaryota</taxon>
        <taxon>Fungi</taxon>
        <taxon>Dikarya</taxon>
        <taxon>Ascomycota</taxon>
        <taxon>Pezizomycotina</taxon>
        <taxon>Sordariomycetes</taxon>
        <taxon>Hypocreomycetidae</taxon>
        <taxon>Hypocreales</taxon>
        <taxon>Nectriaceae</taxon>
        <taxon>Fusarium</taxon>
        <taxon>Fusarium decemcellulare species complex</taxon>
    </lineage>
</organism>
<dbReference type="SUPFAM" id="SSF52540">
    <property type="entry name" value="P-loop containing nucleoside triphosphate hydrolases"/>
    <property type="match status" value="2"/>
</dbReference>
<dbReference type="GO" id="GO:0140359">
    <property type="term" value="F:ABC-type transporter activity"/>
    <property type="evidence" value="ECO:0007669"/>
    <property type="project" value="InterPro"/>
</dbReference>
<evidence type="ECO:0000256" key="7">
    <source>
        <dbReference type="ARBA" id="ARBA00022989"/>
    </source>
</evidence>
<feature type="transmembrane region" description="Helical" evidence="10">
    <location>
        <begin position="1192"/>
        <end position="1210"/>
    </location>
</feature>
<comment type="subcellular location">
    <subcellularLocation>
        <location evidence="1">Membrane</location>
        <topology evidence="1">Multi-pass membrane protein</topology>
    </subcellularLocation>
</comment>
<feature type="transmembrane region" description="Helical" evidence="10">
    <location>
        <begin position="649"/>
        <end position="669"/>
    </location>
</feature>
<evidence type="ECO:0000256" key="2">
    <source>
        <dbReference type="ARBA" id="ARBA00006012"/>
    </source>
</evidence>
<feature type="transmembrane region" description="Helical" evidence="10">
    <location>
        <begin position="585"/>
        <end position="606"/>
    </location>
</feature>
<evidence type="ECO:0000256" key="5">
    <source>
        <dbReference type="ARBA" id="ARBA00022741"/>
    </source>
</evidence>
<evidence type="ECO:0000256" key="3">
    <source>
        <dbReference type="ARBA" id="ARBA00022448"/>
    </source>
</evidence>